<evidence type="ECO:0000256" key="1">
    <source>
        <dbReference type="ARBA" id="ARBA00004196"/>
    </source>
</evidence>
<comment type="subcellular location">
    <subcellularLocation>
        <location evidence="1">Cell envelope</location>
    </subcellularLocation>
</comment>
<dbReference type="AlphaFoldDB" id="A0AAF0BYY1"/>
<protein>
    <submittedName>
        <fullName evidence="4">HlyD family efflux transporter periplasmic adaptor subunit</fullName>
    </submittedName>
</protein>
<sequence length="387" mass="43198">MNKYLVTLFGSLLLVGCGEEVTTERVKQETVEVFVAASGELESRQVSVIAPPSVESMWQYQIKQLVPENTKVSKGQVVVSFDDKKVSERLLEKQAELDRAQQELENKQLREVETEEELTLKVAQMQMEYEKAKRKAEIIDNSRSDIDRKKAQIDFTIAENDLALAKRKLLYQQETKALNIKLAQGKVARLTSEVDAFLSDIEKLKVKAPRDGMVIYKANWEGEKPAVGETVRFGQGVMEIAVLEQMQLTAQVSEAESGKIAVGQLVKVYLGTAQELIYRGRVQSLGKVFRDKSHQDKRRIFDVIVEFEQTDIEVMRPGMTARVEVITETLDDVLTISQQAVKNSGGENIVVKSTLTANKDEVISISHVLGAKVVVDKGLAAGDEVVL</sequence>
<accession>A0AAF0BYY1</accession>
<evidence type="ECO:0000313" key="5">
    <source>
        <dbReference type="Proteomes" id="UP000032568"/>
    </source>
</evidence>
<dbReference type="RefSeq" id="WP_044833317.1">
    <property type="nucleotide sequence ID" value="NZ_CP059735.1"/>
</dbReference>
<organism evidence="4 5">
    <name type="scientific">Thalassomonas actiniarum</name>
    <dbReference type="NCBI Taxonomy" id="485447"/>
    <lineage>
        <taxon>Bacteria</taxon>
        <taxon>Pseudomonadati</taxon>
        <taxon>Pseudomonadota</taxon>
        <taxon>Gammaproteobacteria</taxon>
        <taxon>Alteromonadales</taxon>
        <taxon>Colwelliaceae</taxon>
        <taxon>Thalassomonas</taxon>
    </lineage>
</organism>
<dbReference type="Gene3D" id="2.40.30.170">
    <property type="match status" value="1"/>
</dbReference>
<dbReference type="InterPro" id="IPR050465">
    <property type="entry name" value="UPF0194_transport"/>
</dbReference>
<evidence type="ECO:0000256" key="3">
    <source>
        <dbReference type="SAM" id="Coils"/>
    </source>
</evidence>
<dbReference type="PANTHER" id="PTHR32347">
    <property type="entry name" value="EFFLUX SYSTEM COMPONENT YKNX-RELATED"/>
    <property type="match status" value="1"/>
</dbReference>
<dbReference type="GO" id="GO:0030313">
    <property type="term" value="C:cell envelope"/>
    <property type="evidence" value="ECO:0007669"/>
    <property type="project" value="UniProtKB-SubCell"/>
</dbReference>
<keyword evidence="5" id="KW-1185">Reference proteome</keyword>
<evidence type="ECO:0000256" key="2">
    <source>
        <dbReference type="ARBA" id="ARBA00023054"/>
    </source>
</evidence>
<dbReference type="PANTHER" id="PTHR32347:SF23">
    <property type="entry name" value="BLL5650 PROTEIN"/>
    <property type="match status" value="1"/>
</dbReference>
<dbReference type="Proteomes" id="UP000032568">
    <property type="component" value="Chromosome"/>
</dbReference>
<reference evidence="4 5" key="1">
    <citation type="journal article" date="2015" name="Genome Announc.">
        <title>Draft Genome Sequences of Marine Isolates of Thalassomonas viridans and Thalassomonas actiniarum.</title>
        <authorList>
            <person name="Olonade I."/>
            <person name="van Zyl L.J."/>
            <person name="Trindade M."/>
        </authorList>
    </citation>
    <scope>NUCLEOTIDE SEQUENCE [LARGE SCALE GENOMIC DNA]</scope>
    <source>
        <strain evidence="4 5">A5K-106</strain>
    </source>
</reference>
<feature type="coiled-coil region" evidence="3">
    <location>
        <begin position="83"/>
        <end position="142"/>
    </location>
</feature>
<name>A0AAF0BYY1_9GAMM</name>
<dbReference type="PROSITE" id="PS51257">
    <property type="entry name" value="PROKAR_LIPOPROTEIN"/>
    <property type="match status" value="1"/>
</dbReference>
<evidence type="ECO:0000313" key="4">
    <source>
        <dbReference type="EMBL" id="WDD97656.1"/>
    </source>
</evidence>
<keyword evidence="2 3" id="KW-0175">Coiled coil</keyword>
<reference evidence="4 5" key="2">
    <citation type="journal article" date="2022" name="Mar. Drugs">
        <title>Bioassay-Guided Fractionation Leads to the Detection of Cholic Acid Generated by the Rare Thalassomonas sp.</title>
        <authorList>
            <person name="Pheiffer F."/>
            <person name="Schneider Y.K."/>
            <person name="Hansen E.H."/>
            <person name="Andersen J.H."/>
            <person name="Isaksson J."/>
            <person name="Busche T."/>
            <person name="R C."/>
            <person name="Kalinowski J."/>
            <person name="Zyl L.V."/>
            <person name="Trindade M."/>
        </authorList>
    </citation>
    <scope>NUCLEOTIDE SEQUENCE [LARGE SCALE GENOMIC DNA]</scope>
    <source>
        <strain evidence="4 5">A5K-106</strain>
    </source>
</reference>
<proteinExistence type="predicted"/>
<dbReference type="EMBL" id="CP059735">
    <property type="protein sequence ID" value="WDD97656.1"/>
    <property type="molecule type" value="Genomic_DNA"/>
</dbReference>
<dbReference type="KEGG" id="tact:SG35_020425"/>
<gene>
    <name evidence="4" type="ORF">SG35_020425</name>
</gene>